<organism evidence="1 2">
    <name type="scientific">Phytophthora fragariaefolia</name>
    <dbReference type="NCBI Taxonomy" id="1490495"/>
    <lineage>
        <taxon>Eukaryota</taxon>
        <taxon>Sar</taxon>
        <taxon>Stramenopiles</taxon>
        <taxon>Oomycota</taxon>
        <taxon>Peronosporomycetes</taxon>
        <taxon>Peronosporales</taxon>
        <taxon>Peronosporaceae</taxon>
        <taxon>Phytophthora</taxon>
    </lineage>
</organism>
<sequence>MRSLGIPSKPLINAQKFGKYVYAHSFFKSASYHEHVSHCWTITMGLDEPQPGNTLRAKATAEAAFTKFLKGGKVDKEYVRKCIQADESGKAFVCVTDKFGMHLAFSEGRKCKILARNRAMQYYRGAKIWLLDHFPQLRAPLESCLLKMEKTLDNLCIKRDGGGFVSKAAPCMKANLRNMLAYLYTSACSESDYQMLLSSASCAGSTTRLPRFSADTNPRLRLSFNTCPASTAKHRNQTLESIEGAQRKRFATCYQLNIECFNFSKKVIDELTACDLRYYPLLKKLNPERPAIKRVESCVTRGG</sequence>
<proteinExistence type="predicted"/>
<dbReference type="Proteomes" id="UP001165121">
    <property type="component" value="Unassembled WGS sequence"/>
</dbReference>
<evidence type="ECO:0000313" key="1">
    <source>
        <dbReference type="EMBL" id="GMF21091.1"/>
    </source>
</evidence>
<keyword evidence="2" id="KW-1185">Reference proteome</keyword>
<name>A0A9W6TW32_9STRA</name>
<gene>
    <name evidence="1" type="ORF">Pfra01_000270800</name>
</gene>
<dbReference type="AlphaFoldDB" id="A0A9W6TW32"/>
<dbReference type="EMBL" id="BSXT01000216">
    <property type="protein sequence ID" value="GMF21091.1"/>
    <property type="molecule type" value="Genomic_DNA"/>
</dbReference>
<evidence type="ECO:0000313" key="2">
    <source>
        <dbReference type="Proteomes" id="UP001165121"/>
    </source>
</evidence>
<comment type="caution">
    <text evidence="1">The sequence shown here is derived from an EMBL/GenBank/DDBJ whole genome shotgun (WGS) entry which is preliminary data.</text>
</comment>
<accession>A0A9W6TW32</accession>
<protein>
    <submittedName>
        <fullName evidence="1">Unnamed protein product</fullName>
    </submittedName>
</protein>
<reference evidence="1" key="1">
    <citation type="submission" date="2023-04" db="EMBL/GenBank/DDBJ databases">
        <title>Phytophthora fragariaefolia NBRC 109709.</title>
        <authorList>
            <person name="Ichikawa N."/>
            <person name="Sato H."/>
            <person name="Tonouchi N."/>
        </authorList>
    </citation>
    <scope>NUCLEOTIDE SEQUENCE</scope>
    <source>
        <strain evidence="1">NBRC 109709</strain>
    </source>
</reference>